<dbReference type="Proteomes" id="UP001595457">
    <property type="component" value="Unassembled WGS sequence"/>
</dbReference>
<dbReference type="RefSeq" id="WP_377814708.1">
    <property type="nucleotide sequence ID" value="NZ_JBHRSJ010000023.1"/>
</dbReference>
<evidence type="ECO:0000313" key="2">
    <source>
        <dbReference type="Proteomes" id="UP001595457"/>
    </source>
</evidence>
<dbReference type="InterPro" id="IPR019701">
    <property type="entry name" value="Phage_P22_NinX"/>
</dbReference>
<sequence>MARVSIKTCDLLGPPLDWAVAISLGLEESDNPHIIAEAAAGTRPPVVFVGPQAAVGVSSLEFCGSYRPSCDWGQGGPLIEKVCRIEVIGEKWEATIRISDQEGSVSFDSCTAETPLIAACRVIVTASLGTVINVPDSLIL</sequence>
<proteinExistence type="predicted"/>
<reference evidence="2" key="1">
    <citation type="journal article" date="2019" name="Int. J. Syst. Evol. Microbiol.">
        <title>The Global Catalogue of Microorganisms (GCM) 10K type strain sequencing project: providing services to taxonomists for standard genome sequencing and annotation.</title>
        <authorList>
            <consortium name="The Broad Institute Genomics Platform"/>
            <consortium name="The Broad Institute Genome Sequencing Center for Infectious Disease"/>
            <person name="Wu L."/>
            <person name="Ma J."/>
        </authorList>
    </citation>
    <scope>NUCLEOTIDE SEQUENCE [LARGE SCALE GENOMIC DNA]</scope>
    <source>
        <strain evidence="2">KCTC 62195</strain>
    </source>
</reference>
<dbReference type="EMBL" id="JBHRSJ010000023">
    <property type="protein sequence ID" value="MFC2973047.1"/>
    <property type="molecule type" value="Genomic_DNA"/>
</dbReference>
<name>A0ABV7AWP8_9GAMM</name>
<evidence type="ECO:0000313" key="1">
    <source>
        <dbReference type="EMBL" id="MFC2973047.1"/>
    </source>
</evidence>
<protein>
    <submittedName>
        <fullName evidence="1">Phage protein NinX family protein</fullName>
    </submittedName>
</protein>
<keyword evidence="2" id="KW-1185">Reference proteome</keyword>
<accession>A0ABV7AWP8</accession>
<organism evidence="1 2">
    <name type="scientific">Azotobacter bryophylli</name>
    <dbReference type="NCBI Taxonomy" id="1986537"/>
    <lineage>
        <taxon>Bacteria</taxon>
        <taxon>Pseudomonadati</taxon>
        <taxon>Pseudomonadota</taxon>
        <taxon>Gammaproteobacteria</taxon>
        <taxon>Pseudomonadales</taxon>
        <taxon>Pseudomonadaceae</taxon>
        <taxon>Azotobacter</taxon>
    </lineage>
</organism>
<comment type="caution">
    <text evidence="1">The sequence shown here is derived from an EMBL/GenBank/DDBJ whole genome shotgun (WGS) entry which is preliminary data.</text>
</comment>
<dbReference type="Pfam" id="PF10765">
    <property type="entry name" value="Phage_P22_NinX"/>
    <property type="match status" value="1"/>
</dbReference>
<gene>
    <name evidence="1" type="ORF">ACFOJE_12575</name>
</gene>